<evidence type="ECO:0000313" key="2">
    <source>
        <dbReference type="EMBL" id="PDW02453.1"/>
    </source>
</evidence>
<reference evidence="3" key="1">
    <citation type="submission" date="2017-08" db="EMBL/GenBank/DDBJ databases">
        <authorList>
            <person name="Grouzdev D.S."/>
            <person name="Gaisin V.A."/>
            <person name="Rysina M.S."/>
            <person name="Gorlenko V.M."/>
        </authorList>
    </citation>
    <scope>NUCLEOTIDE SEQUENCE [LARGE SCALE GENOMIC DNA]</scope>
    <source>
        <strain evidence="3">Kir15-3F</strain>
    </source>
</reference>
<sequence length="160" mass="18208">MSHYVVVAARIEEELADLERVVTRAESLWAKYEQSGDDGFLDGVALNLHGFYAGIERIFEEIARTIDTSAPSGSDWHRSLILQMSAPVVGLRPAAISRTSRFCLDEYRGFRHVVRNIYTFNLRPTRLQELTVGLRGCYTALQHDLSEFRAFLQQVDRGTE</sequence>
<dbReference type="EMBL" id="NQWI01000067">
    <property type="protein sequence ID" value="PDW02453.1"/>
    <property type="molecule type" value="Genomic_DNA"/>
</dbReference>
<evidence type="ECO:0000313" key="3">
    <source>
        <dbReference type="Proteomes" id="UP000220527"/>
    </source>
</evidence>
<evidence type="ECO:0000259" key="1">
    <source>
        <dbReference type="Pfam" id="PF20797"/>
    </source>
</evidence>
<dbReference type="Pfam" id="PF20797">
    <property type="entry name" value="HepT-like_2"/>
    <property type="match status" value="1"/>
</dbReference>
<comment type="caution">
    <text evidence="2">The sequence shown here is derived from an EMBL/GenBank/DDBJ whole genome shotgun (WGS) entry which is preliminary data.</text>
</comment>
<gene>
    <name evidence="2" type="ORF">CJ255_13885</name>
</gene>
<organism evidence="2 3">
    <name type="scientific">Candidatus Viridilinea mediisalina</name>
    <dbReference type="NCBI Taxonomy" id="2024553"/>
    <lineage>
        <taxon>Bacteria</taxon>
        <taxon>Bacillati</taxon>
        <taxon>Chloroflexota</taxon>
        <taxon>Chloroflexia</taxon>
        <taxon>Chloroflexales</taxon>
        <taxon>Chloroflexineae</taxon>
        <taxon>Oscillochloridaceae</taxon>
        <taxon>Candidatus Viridilinea</taxon>
    </lineage>
</organism>
<dbReference type="Proteomes" id="UP000220527">
    <property type="component" value="Unassembled WGS sequence"/>
</dbReference>
<proteinExistence type="predicted"/>
<accession>A0A2A6RHP1</accession>
<dbReference type="OrthoDB" id="9792853at2"/>
<name>A0A2A6RHP1_9CHLR</name>
<dbReference type="InterPro" id="IPR048769">
    <property type="entry name" value="HepT-like_dom"/>
</dbReference>
<protein>
    <recommendedName>
        <fullName evidence="1">HepT-like domain-containing protein</fullName>
    </recommendedName>
</protein>
<feature type="domain" description="HepT-like" evidence="1">
    <location>
        <begin position="44"/>
        <end position="151"/>
    </location>
</feature>
<dbReference type="RefSeq" id="WP_097644705.1">
    <property type="nucleotide sequence ID" value="NZ_NQWI01000067.1"/>
</dbReference>
<keyword evidence="3" id="KW-1185">Reference proteome</keyword>
<dbReference type="AlphaFoldDB" id="A0A2A6RHP1"/>